<dbReference type="GO" id="GO:0004556">
    <property type="term" value="F:alpha-amylase activity"/>
    <property type="evidence" value="ECO:0007669"/>
    <property type="project" value="UniProtKB-UniRule"/>
</dbReference>
<dbReference type="Gene3D" id="3.90.400.10">
    <property type="entry name" value="Oligo-1,6-glucosidase, Domain 2"/>
    <property type="match status" value="1"/>
</dbReference>
<dbReference type="PRINTS" id="PR00110">
    <property type="entry name" value="ALPHAAMYLASE"/>
</dbReference>
<dbReference type="EMBL" id="AMZN01000002">
    <property type="protein sequence ID" value="ELR73778.1"/>
    <property type="molecule type" value="Genomic_DNA"/>
</dbReference>
<evidence type="ECO:0000256" key="3">
    <source>
        <dbReference type="ARBA" id="ARBA00023295"/>
    </source>
</evidence>
<evidence type="ECO:0000313" key="8">
    <source>
        <dbReference type="Proteomes" id="UP000011135"/>
    </source>
</evidence>
<evidence type="ECO:0000256" key="2">
    <source>
        <dbReference type="ARBA" id="ARBA00022801"/>
    </source>
</evidence>
<dbReference type="Proteomes" id="UP000011135">
    <property type="component" value="Unassembled WGS sequence"/>
</dbReference>
<dbReference type="InterPro" id="IPR017853">
    <property type="entry name" value="GH"/>
</dbReference>
<comment type="catalytic activity">
    <reaction evidence="5">
        <text>Endohydrolysis of (1-&gt;4)-alpha-D-glucosidic linkages in polysaccharides containing three or more (1-&gt;4)-alpha-linked D-glucose units.</text>
        <dbReference type="EC" id="3.2.1.1"/>
    </reaction>
</comment>
<dbReference type="Pfam" id="PF23915">
    <property type="entry name" value="SusG_C"/>
    <property type="match status" value="1"/>
</dbReference>
<dbReference type="GO" id="GO:0043169">
    <property type="term" value="F:cation binding"/>
    <property type="evidence" value="ECO:0007669"/>
    <property type="project" value="InterPro"/>
</dbReference>
<protein>
    <recommendedName>
        <fullName evidence="5">Alpha-amylase</fullName>
        <ecNumber evidence="5">3.2.1.1</ecNumber>
    </recommendedName>
</protein>
<gene>
    <name evidence="7" type="ORF">C900_01388</name>
</gene>
<dbReference type="RefSeq" id="WP_009577588.1">
    <property type="nucleotide sequence ID" value="NZ_AMZN01000002.1"/>
</dbReference>
<dbReference type="PANTHER" id="PTHR10357:SF179">
    <property type="entry name" value="NEUTRAL AND BASIC AMINO ACID TRANSPORT PROTEIN RBAT"/>
    <property type="match status" value="1"/>
</dbReference>
<evidence type="ECO:0000256" key="4">
    <source>
        <dbReference type="RuleBase" id="RU003615"/>
    </source>
</evidence>
<dbReference type="AlphaFoldDB" id="L8K068"/>
<dbReference type="Gene3D" id="2.60.40.1180">
    <property type="entry name" value="Golgi alpha-mannosidase II"/>
    <property type="match status" value="1"/>
</dbReference>
<evidence type="ECO:0000259" key="6">
    <source>
        <dbReference type="SMART" id="SM00642"/>
    </source>
</evidence>
<dbReference type="InterPro" id="IPR006046">
    <property type="entry name" value="Alpha_amylase"/>
</dbReference>
<dbReference type="SUPFAM" id="SSF51445">
    <property type="entry name" value="(Trans)glycosidases"/>
    <property type="match status" value="1"/>
</dbReference>
<dbReference type="InterPro" id="IPR056300">
    <property type="entry name" value="SusG-like_C"/>
</dbReference>
<dbReference type="SMART" id="SM00642">
    <property type="entry name" value="Aamy"/>
    <property type="match status" value="1"/>
</dbReference>
<comment type="similarity">
    <text evidence="1 4">Belongs to the glycosyl hydrolase 13 family.</text>
</comment>
<dbReference type="EC" id="3.2.1.1" evidence="5"/>
<dbReference type="InterPro" id="IPR006047">
    <property type="entry name" value="GH13_cat_dom"/>
</dbReference>
<reference evidence="7 8" key="1">
    <citation type="submission" date="2012-12" db="EMBL/GenBank/DDBJ databases">
        <title>Genome assembly of Fulvivirga imtechensis AK7.</title>
        <authorList>
            <person name="Nupur N."/>
            <person name="Khatri I."/>
            <person name="Kumar R."/>
            <person name="Subramanian S."/>
            <person name="Pinnaka A."/>
        </authorList>
    </citation>
    <scope>NUCLEOTIDE SEQUENCE [LARGE SCALE GENOMIC DNA]</scope>
    <source>
        <strain evidence="7 8">AK7</strain>
    </source>
</reference>
<keyword evidence="3 5" id="KW-0326">Glycosidase</keyword>
<dbReference type="PROSITE" id="PS51257">
    <property type="entry name" value="PROKAR_LIPOPROTEIN"/>
    <property type="match status" value="1"/>
</dbReference>
<keyword evidence="8" id="KW-1185">Reference proteome</keyword>
<dbReference type="CDD" id="cd11316">
    <property type="entry name" value="AmyAc_bac2_AmyA"/>
    <property type="match status" value="1"/>
</dbReference>
<sequence>MTKPSATSVSPLLPLRLIISVFALLIISCQSEETTQSVTEQQQISAWPEHGITYEIFVQSFYDSDGDSIGDIKGMTSKLDYLQDLGVEAVWLMPIMPSPSYHKYDVTDYKDIHPDYGTMEDFKTFVKEAHKHDIKVVIDLIINHTSSEHPWFKSAASDRDSEYRDYFVWADKDSIAEQLAKKEISFDSDNIRQWHAVDGDTLAEHYYGFFYGGMPDLNFDNLELRAEIYDIGRYWLEEVGVDGFRLDAAKHIYPDDRAADNHAFWIEFRDKMKEVKPDVYLVGEVWSDTDTQAPYAEGFSALFNFDLAFSILETLHKGEDVTAVIAGHGWKLQEDKSLVDGYINSKREFVKYNPDFAIATFLSNHDQNRVMSVLDNDPEKAKMAASILLTLPGAPYLYYGEEIGMRGMKPDEHIREPFVWAPATQDTGRSKWITPKFTTDASVTPLSEQMEDPTSIYNHYKTMIALRKGSEILTYGDIEVVENPNKGLVIFERHYEGKKLLVIHNVSGEAQTVEEEMLNGFSEVYFSSFDLESVDRRVEMPGYGTVVLR</sequence>
<dbReference type="OrthoDB" id="9806009at2"/>
<proteinExistence type="inferred from homology"/>
<dbReference type="InterPro" id="IPR013780">
    <property type="entry name" value="Glyco_hydro_b"/>
</dbReference>
<dbReference type="STRING" id="1237149.C900_01388"/>
<dbReference type="PANTHER" id="PTHR10357">
    <property type="entry name" value="ALPHA-AMYLASE FAMILY MEMBER"/>
    <property type="match status" value="1"/>
</dbReference>
<evidence type="ECO:0000256" key="1">
    <source>
        <dbReference type="ARBA" id="ARBA00008061"/>
    </source>
</evidence>
<dbReference type="Pfam" id="PF00128">
    <property type="entry name" value="Alpha-amylase"/>
    <property type="match status" value="1"/>
</dbReference>
<feature type="domain" description="Glycosyl hydrolase family 13 catalytic" evidence="6">
    <location>
        <begin position="55"/>
        <end position="467"/>
    </location>
</feature>
<dbReference type="SUPFAM" id="SSF51011">
    <property type="entry name" value="Glycosyl hydrolase domain"/>
    <property type="match status" value="1"/>
</dbReference>
<accession>L8K068</accession>
<dbReference type="eggNOG" id="COG0366">
    <property type="taxonomic scope" value="Bacteria"/>
</dbReference>
<evidence type="ECO:0000313" key="7">
    <source>
        <dbReference type="EMBL" id="ELR73778.1"/>
    </source>
</evidence>
<keyword evidence="2 5" id="KW-0378">Hydrolase</keyword>
<keyword evidence="5" id="KW-0119">Carbohydrate metabolism</keyword>
<name>L8K068_9BACT</name>
<dbReference type="GO" id="GO:0009313">
    <property type="term" value="P:oligosaccharide catabolic process"/>
    <property type="evidence" value="ECO:0007669"/>
    <property type="project" value="TreeGrafter"/>
</dbReference>
<organism evidence="7 8">
    <name type="scientific">Fulvivirga imtechensis AK7</name>
    <dbReference type="NCBI Taxonomy" id="1237149"/>
    <lineage>
        <taxon>Bacteria</taxon>
        <taxon>Pseudomonadati</taxon>
        <taxon>Bacteroidota</taxon>
        <taxon>Cytophagia</taxon>
        <taxon>Cytophagales</taxon>
        <taxon>Fulvivirgaceae</taxon>
        <taxon>Fulvivirga</taxon>
    </lineage>
</organism>
<dbReference type="Gene3D" id="3.20.20.80">
    <property type="entry name" value="Glycosidases"/>
    <property type="match status" value="1"/>
</dbReference>
<dbReference type="InterPro" id="IPR045857">
    <property type="entry name" value="O16G_dom_2"/>
</dbReference>
<comment type="caution">
    <text evidence="7">The sequence shown here is derived from an EMBL/GenBank/DDBJ whole genome shotgun (WGS) entry which is preliminary data.</text>
</comment>
<evidence type="ECO:0000256" key="5">
    <source>
        <dbReference type="RuleBase" id="RU361134"/>
    </source>
</evidence>
<dbReference type="PATRIC" id="fig|1237149.3.peg.150"/>